<keyword evidence="2" id="KW-1185">Reference proteome</keyword>
<dbReference type="AlphaFoldDB" id="G9P5G1"/>
<gene>
    <name evidence="1" type="ORF">TRIATDRAFT_302368</name>
</gene>
<dbReference type="EMBL" id="ABDG02000027">
    <property type="protein sequence ID" value="EHK42132.1"/>
    <property type="molecule type" value="Genomic_DNA"/>
</dbReference>
<evidence type="ECO:0000313" key="1">
    <source>
        <dbReference type="EMBL" id="EHK42132.1"/>
    </source>
</evidence>
<dbReference type="HOGENOM" id="CLU_2413545_0_0_1"/>
<accession>G9P5G1</accession>
<dbReference type="Proteomes" id="UP000005426">
    <property type="component" value="Unassembled WGS sequence"/>
</dbReference>
<evidence type="ECO:0000313" key="2">
    <source>
        <dbReference type="Proteomes" id="UP000005426"/>
    </source>
</evidence>
<reference evidence="1 2" key="1">
    <citation type="journal article" date="2011" name="Genome Biol.">
        <title>Comparative genome sequence analysis underscores mycoparasitism as the ancestral life style of Trichoderma.</title>
        <authorList>
            <person name="Kubicek C.P."/>
            <person name="Herrera-Estrella A."/>
            <person name="Seidl-Seiboth V."/>
            <person name="Martinez D.A."/>
            <person name="Druzhinina I.S."/>
            <person name="Thon M."/>
            <person name="Zeilinger S."/>
            <person name="Casas-Flores S."/>
            <person name="Horwitz B.A."/>
            <person name="Mukherjee P.K."/>
            <person name="Mukherjee M."/>
            <person name="Kredics L."/>
            <person name="Alcaraz L.D."/>
            <person name="Aerts A."/>
            <person name="Antal Z."/>
            <person name="Atanasova L."/>
            <person name="Cervantes-Badillo M.G."/>
            <person name="Challacombe J."/>
            <person name="Chertkov O."/>
            <person name="McCluskey K."/>
            <person name="Coulpier F."/>
            <person name="Deshpande N."/>
            <person name="von Doehren H."/>
            <person name="Ebbole D.J."/>
            <person name="Esquivel-Naranjo E.U."/>
            <person name="Fekete E."/>
            <person name="Flipphi M."/>
            <person name="Glaser F."/>
            <person name="Gomez-Rodriguez E.Y."/>
            <person name="Gruber S."/>
            <person name="Han C."/>
            <person name="Henrissat B."/>
            <person name="Hermosa R."/>
            <person name="Hernandez-Onate M."/>
            <person name="Karaffa L."/>
            <person name="Kosti I."/>
            <person name="Le Crom S."/>
            <person name="Lindquist E."/>
            <person name="Lucas S."/>
            <person name="Luebeck M."/>
            <person name="Luebeck P.S."/>
            <person name="Margeot A."/>
            <person name="Metz B."/>
            <person name="Misra M."/>
            <person name="Nevalainen H."/>
            <person name="Omann M."/>
            <person name="Packer N."/>
            <person name="Perrone G."/>
            <person name="Uresti-Rivera E.E."/>
            <person name="Salamov A."/>
            <person name="Schmoll M."/>
            <person name="Seiboth B."/>
            <person name="Shapiro H."/>
            <person name="Sukno S."/>
            <person name="Tamayo-Ramos J.A."/>
            <person name="Tisch D."/>
            <person name="Wiest A."/>
            <person name="Wilkinson H.H."/>
            <person name="Zhang M."/>
            <person name="Coutinho P.M."/>
            <person name="Kenerley C.M."/>
            <person name="Monte E."/>
            <person name="Baker S.E."/>
            <person name="Grigoriev I.V."/>
        </authorList>
    </citation>
    <scope>NUCLEOTIDE SEQUENCE [LARGE SCALE GENOMIC DNA]</scope>
    <source>
        <strain evidence="2">ATCC 20476 / IMI 206040</strain>
    </source>
</reference>
<proteinExistence type="predicted"/>
<comment type="caution">
    <text evidence="1">The sequence shown here is derived from an EMBL/GenBank/DDBJ whole genome shotgun (WGS) entry which is preliminary data.</text>
</comment>
<protein>
    <submittedName>
        <fullName evidence="1">Uncharacterized protein</fullName>
    </submittedName>
</protein>
<organism evidence="1 2">
    <name type="scientific">Hypocrea atroviridis (strain ATCC 20476 / IMI 206040)</name>
    <name type="common">Trichoderma atroviride</name>
    <dbReference type="NCBI Taxonomy" id="452589"/>
    <lineage>
        <taxon>Eukaryota</taxon>
        <taxon>Fungi</taxon>
        <taxon>Dikarya</taxon>
        <taxon>Ascomycota</taxon>
        <taxon>Pezizomycotina</taxon>
        <taxon>Sordariomycetes</taxon>
        <taxon>Hypocreomycetidae</taxon>
        <taxon>Hypocreales</taxon>
        <taxon>Hypocreaceae</taxon>
        <taxon>Trichoderma</taxon>
    </lineage>
</organism>
<name>G9P5G1_HYPAI</name>
<sequence>MKTRRPCQKHVWLVSKVTLLIHRRRMMNLRLNSLTANLIAMLRDLALLSCKSGMFSRYTAYKALVIGTSPNHLPYVAQYTECVYVLGLFFGS</sequence>